<dbReference type="GO" id="GO:0000723">
    <property type="term" value="P:telomere maintenance"/>
    <property type="evidence" value="ECO:0007669"/>
    <property type="project" value="TreeGrafter"/>
</dbReference>
<keyword evidence="2" id="KW-0539">Nucleus</keyword>
<accession>A0A9W8DKE1</accession>
<reference evidence="3" key="1">
    <citation type="submission" date="2022-07" db="EMBL/GenBank/DDBJ databases">
        <title>Phylogenomic reconstructions and comparative analyses of Kickxellomycotina fungi.</title>
        <authorList>
            <person name="Reynolds N.K."/>
            <person name="Stajich J.E."/>
            <person name="Barry K."/>
            <person name="Grigoriev I.V."/>
            <person name="Crous P."/>
            <person name="Smith M.E."/>
        </authorList>
    </citation>
    <scope>NUCLEOTIDE SEQUENCE</scope>
    <source>
        <strain evidence="3">RSA 861</strain>
    </source>
</reference>
<dbReference type="GO" id="GO:0008094">
    <property type="term" value="F:ATP-dependent activity, acting on DNA"/>
    <property type="evidence" value="ECO:0007669"/>
    <property type="project" value="TreeGrafter"/>
</dbReference>
<dbReference type="EMBL" id="JANBPT010000881">
    <property type="protein sequence ID" value="KAJ1911908.1"/>
    <property type="molecule type" value="Genomic_DNA"/>
</dbReference>
<dbReference type="InterPro" id="IPR027417">
    <property type="entry name" value="P-loop_NTPase"/>
</dbReference>
<dbReference type="OrthoDB" id="336321at2759"/>
<evidence type="ECO:0000313" key="4">
    <source>
        <dbReference type="Proteomes" id="UP001150569"/>
    </source>
</evidence>
<sequence length="319" mass="34139">MAEYLYGQHDCSPVSIDLRCDSSAPTVDIQHHFGIPAIDRLLRGGVGAGDILEVVGTSDSGRTLLVHLMCSETVYQHARARVIYVDTAAWFSVELLLDCLRYTWSRARDPNDTASGRTDFGRLSASPALVDSADNDPENSDGVIMRTTPFARASLERVQHVHCATADEVLAFIAGVMSTPVDEDVDFKGDAMPRPTLYVFDCLAPLLVTYLNSSAQGHSLVVTLSRALRSLSHRPHTAVVFTNSASTRVRDRGRSAGGVITDLDLVSQPRLQPALGLNWTYTADTTIFVCDAGEDAVGGAVLHEGHAGGTGNSGGRSLG</sequence>
<dbReference type="GO" id="GO:0000724">
    <property type="term" value="P:double-strand break repair via homologous recombination"/>
    <property type="evidence" value="ECO:0007669"/>
    <property type="project" value="TreeGrafter"/>
</dbReference>
<dbReference type="GO" id="GO:0042148">
    <property type="term" value="P:DNA strand invasion"/>
    <property type="evidence" value="ECO:0007669"/>
    <property type="project" value="TreeGrafter"/>
</dbReference>
<dbReference type="GO" id="GO:0000400">
    <property type="term" value="F:four-way junction DNA binding"/>
    <property type="evidence" value="ECO:0007669"/>
    <property type="project" value="TreeGrafter"/>
</dbReference>
<dbReference type="GO" id="GO:0033063">
    <property type="term" value="C:Rad51B-Rad51C-Rad51D-XRCC2 complex"/>
    <property type="evidence" value="ECO:0007669"/>
    <property type="project" value="TreeGrafter"/>
</dbReference>
<gene>
    <name evidence="3" type="ORF">IWQ60_009914</name>
</gene>
<organism evidence="3 4">
    <name type="scientific">Tieghemiomyces parasiticus</name>
    <dbReference type="NCBI Taxonomy" id="78921"/>
    <lineage>
        <taxon>Eukaryota</taxon>
        <taxon>Fungi</taxon>
        <taxon>Fungi incertae sedis</taxon>
        <taxon>Zoopagomycota</taxon>
        <taxon>Kickxellomycotina</taxon>
        <taxon>Dimargaritomycetes</taxon>
        <taxon>Dimargaritales</taxon>
        <taxon>Dimargaritaceae</taxon>
        <taxon>Tieghemiomyces</taxon>
    </lineage>
</organism>
<evidence type="ECO:0000313" key="3">
    <source>
        <dbReference type="EMBL" id="KAJ1911908.1"/>
    </source>
</evidence>
<dbReference type="AlphaFoldDB" id="A0A9W8DKE1"/>
<dbReference type="SUPFAM" id="SSF52540">
    <property type="entry name" value="P-loop containing nucleoside triphosphate hydrolases"/>
    <property type="match status" value="1"/>
</dbReference>
<dbReference type="GO" id="GO:0003697">
    <property type="term" value="F:single-stranded DNA binding"/>
    <property type="evidence" value="ECO:0007669"/>
    <property type="project" value="TreeGrafter"/>
</dbReference>
<dbReference type="Gene3D" id="3.40.50.300">
    <property type="entry name" value="P-loop containing nucleotide triphosphate hydrolases"/>
    <property type="match status" value="1"/>
</dbReference>
<feature type="non-terminal residue" evidence="3">
    <location>
        <position position="319"/>
    </location>
</feature>
<keyword evidence="4" id="KW-1185">Reference proteome</keyword>
<comment type="caution">
    <text evidence="3">The sequence shown here is derived from an EMBL/GenBank/DDBJ whole genome shotgun (WGS) entry which is preliminary data.</text>
</comment>
<evidence type="ECO:0008006" key="5">
    <source>
        <dbReference type="Google" id="ProtNLM"/>
    </source>
</evidence>
<dbReference type="GO" id="GO:0005815">
    <property type="term" value="C:microtubule organizing center"/>
    <property type="evidence" value="ECO:0007669"/>
    <property type="project" value="TreeGrafter"/>
</dbReference>
<protein>
    <recommendedName>
        <fullName evidence="5">DNA recombination and repair protein Rad51-like C-terminal domain-containing protein</fullName>
    </recommendedName>
</protein>
<proteinExistence type="predicted"/>
<dbReference type="GO" id="GO:0005657">
    <property type="term" value="C:replication fork"/>
    <property type="evidence" value="ECO:0007669"/>
    <property type="project" value="TreeGrafter"/>
</dbReference>
<dbReference type="PANTHER" id="PTHR46457">
    <property type="entry name" value="DNA REPAIR PROTEIN RAD51 HOMOLOG 4"/>
    <property type="match status" value="1"/>
</dbReference>
<dbReference type="Proteomes" id="UP001150569">
    <property type="component" value="Unassembled WGS sequence"/>
</dbReference>
<evidence type="ECO:0000256" key="1">
    <source>
        <dbReference type="ARBA" id="ARBA00004123"/>
    </source>
</evidence>
<dbReference type="PANTHER" id="PTHR46457:SF1">
    <property type="entry name" value="DNA REPAIR PROTEIN RAD51 HOMOLOG 4"/>
    <property type="match status" value="1"/>
</dbReference>
<evidence type="ECO:0000256" key="2">
    <source>
        <dbReference type="ARBA" id="ARBA00023242"/>
    </source>
</evidence>
<comment type="subcellular location">
    <subcellularLocation>
        <location evidence="1">Nucleus</location>
    </subcellularLocation>
</comment>
<dbReference type="InterPro" id="IPR051988">
    <property type="entry name" value="HRR_RAD51_Paralog"/>
</dbReference>
<name>A0A9W8DKE1_9FUNG</name>
<dbReference type="GO" id="GO:0007131">
    <property type="term" value="P:reciprocal meiotic recombination"/>
    <property type="evidence" value="ECO:0007669"/>
    <property type="project" value="TreeGrafter"/>
</dbReference>